<organism evidence="2 3">
    <name type="scientific">Xylona heveae (strain CBS 132557 / TC161)</name>
    <dbReference type="NCBI Taxonomy" id="1328760"/>
    <lineage>
        <taxon>Eukaryota</taxon>
        <taxon>Fungi</taxon>
        <taxon>Dikarya</taxon>
        <taxon>Ascomycota</taxon>
        <taxon>Pezizomycotina</taxon>
        <taxon>Xylonomycetes</taxon>
        <taxon>Xylonales</taxon>
        <taxon>Xylonaceae</taxon>
        <taxon>Xylona</taxon>
    </lineage>
</organism>
<proteinExistence type="predicted"/>
<accession>A0A165HLH9</accession>
<dbReference type="GeneID" id="28896157"/>
<dbReference type="Proteomes" id="UP000076632">
    <property type="component" value="Unassembled WGS sequence"/>
</dbReference>
<evidence type="ECO:0000313" key="2">
    <source>
        <dbReference type="EMBL" id="KZF23695.1"/>
    </source>
</evidence>
<feature type="transmembrane region" description="Helical" evidence="1">
    <location>
        <begin position="81"/>
        <end position="105"/>
    </location>
</feature>
<reference evidence="2 3" key="1">
    <citation type="journal article" date="2016" name="Fungal Biol.">
        <title>The genome of Xylona heveae provides a window into fungal endophytism.</title>
        <authorList>
            <person name="Gazis R."/>
            <person name="Kuo A."/>
            <person name="Riley R."/>
            <person name="LaButti K."/>
            <person name="Lipzen A."/>
            <person name="Lin J."/>
            <person name="Amirebrahimi M."/>
            <person name="Hesse C.N."/>
            <person name="Spatafora J.W."/>
            <person name="Henrissat B."/>
            <person name="Hainaut M."/>
            <person name="Grigoriev I.V."/>
            <person name="Hibbett D.S."/>
        </authorList>
    </citation>
    <scope>NUCLEOTIDE SEQUENCE [LARGE SCALE GENOMIC DNA]</scope>
    <source>
        <strain evidence="2 3">TC161</strain>
    </source>
</reference>
<evidence type="ECO:0000256" key="1">
    <source>
        <dbReference type="SAM" id="Phobius"/>
    </source>
</evidence>
<protein>
    <submittedName>
        <fullName evidence="2">Uncharacterized protein</fullName>
    </submittedName>
</protein>
<dbReference type="EMBL" id="KV407457">
    <property type="protein sequence ID" value="KZF23695.1"/>
    <property type="molecule type" value="Genomic_DNA"/>
</dbReference>
<sequence>MPTRVPEYQRSAGYRYCTAHSVNYTGACRFKLRGSGIQLRCWMLDIGHWMSSYNLLRRQSTKRYMIIMDLTRRFNTRTPNLLYLIQWGFVWGVSYYICCYVASLLCRINQRTYAAISSRPAVKRTGTTDYGLRTMDHRTWTINQRHRDVGTQGLKYKASESVIKKGTEKESGYAWTHRISDVDTDTDTDGQETKFSDSVTL</sequence>
<keyword evidence="3" id="KW-1185">Reference proteome</keyword>
<evidence type="ECO:0000313" key="3">
    <source>
        <dbReference type="Proteomes" id="UP000076632"/>
    </source>
</evidence>
<keyword evidence="1" id="KW-1133">Transmembrane helix</keyword>
<name>A0A165HLH9_XYLHT</name>
<keyword evidence="1" id="KW-0812">Transmembrane</keyword>
<gene>
    <name evidence="2" type="ORF">L228DRAFT_238226</name>
</gene>
<dbReference type="AlphaFoldDB" id="A0A165HLH9"/>
<dbReference type="RefSeq" id="XP_018189250.1">
    <property type="nucleotide sequence ID" value="XM_018331020.1"/>
</dbReference>
<keyword evidence="1" id="KW-0472">Membrane</keyword>
<dbReference type="InParanoid" id="A0A165HLH9"/>